<feature type="binding site" description="axial binding residue" evidence="15">
    <location>
        <position position="106"/>
    </location>
    <ligand>
        <name>chlorophyll b</name>
        <dbReference type="ChEBI" id="CHEBI:61721"/>
        <label>1</label>
    </ligand>
    <ligandPart>
        <name>Mg</name>
        <dbReference type="ChEBI" id="CHEBI:25107"/>
    </ligandPart>
</feature>
<keyword evidence="7" id="KW-0812">Transmembrane</keyword>
<sequence length="258" mass="28293">MAMVATLASGVGFRSYTSKSRFLTGGSRGKLSGEISPVSVRAPTSSSSPVNSFKVVAKKGEWLPGLASPGYLTGSLPGDNGFDPLGLAEDPENLRWYVQAELVNGRWAMLGVVGMLLPEVFTKIGIINVPQWYDAGKSEYFASSSTLFVIEFILFHYVEIRRWQDIKNPGCVNQDPIFKNYSLAPHECGYPGGIFNPLNFAPTVEAKEKELANGRLAMLAFLGFVVQHNVTGKGPFENLLQHISDPWHNTIIQTFQGY</sequence>
<evidence type="ECO:0000256" key="13">
    <source>
        <dbReference type="ARBA" id="ARBA00022991"/>
    </source>
</evidence>
<dbReference type="AlphaFoldDB" id="A0A3S3Q884"/>
<feature type="binding site" evidence="15">
    <location>
        <position position="227"/>
    </location>
    <ligand>
        <name>chlorophyll a</name>
        <dbReference type="ChEBI" id="CHEBI:58416"/>
        <label>1</label>
    </ligand>
</feature>
<dbReference type="SUPFAM" id="SSF103511">
    <property type="entry name" value="Chlorophyll a-b binding protein"/>
    <property type="match status" value="1"/>
</dbReference>
<protein>
    <recommendedName>
        <fullName evidence="16">Chlorophyll a-b binding protein, chloroplastic</fullName>
    </recommendedName>
</protein>
<feature type="binding site" evidence="15">
    <location>
        <position position="213"/>
    </location>
    <ligand>
        <name>chlorophyll a</name>
        <dbReference type="ChEBI" id="CHEBI:58416"/>
        <label>1</label>
    </ligand>
</feature>
<evidence type="ECO:0000313" key="19">
    <source>
        <dbReference type="Proteomes" id="UP000283530"/>
    </source>
</evidence>
<feature type="binding site" evidence="15">
    <location>
        <position position="210"/>
    </location>
    <ligand>
        <name>chlorophyll a</name>
        <dbReference type="ChEBI" id="CHEBI:58416"/>
        <label>1</label>
    </ligand>
</feature>
<evidence type="ECO:0000313" key="18">
    <source>
        <dbReference type="EMBL" id="RWR89366.1"/>
    </source>
</evidence>
<evidence type="ECO:0000256" key="2">
    <source>
        <dbReference type="ARBA" id="ARBA00007259"/>
    </source>
</evidence>
<feature type="binding site" evidence="15">
    <location>
        <position position="242"/>
    </location>
    <ligand>
        <name>chlorophyll a</name>
        <dbReference type="ChEBI" id="CHEBI:58416"/>
        <label>1</label>
    </ligand>
</feature>
<evidence type="ECO:0000256" key="16">
    <source>
        <dbReference type="RuleBase" id="RU363080"/>
    </source>
</evidence>
<feature type="binding site" description="axial binding residue" evidence="15">
    <location>
        <position position="183"/>
    </location>
    <ligand>
        <name>chlorophyll b</name>
        <dbReference type="ChEBI" id="CHEBI:61721"/>
        <label>1</label>
    </ligand>
    <ligandPart>
        <name>Mg</name>
        <dbReference type="ChEBI" id="CHEBI:25107"/>
    </ligandPart>
</feature>
<evidence type="ECO:0000256" key="4">
    <source>
        <dbReference type="ARBA" id="ARBA00022528"/>
    </source>
</evidence>
<dbReference type="Gene3D" id="1.10.3460.10">
    <property type="entry name" value="Chlorophyll a/b binding protein domain"/>
    <property type="match status" value="1"/>
</dbReference>
<evidence type="ECO:0000256" key="6">
    <source>
        <dbReference type="ARBA" id="ARBA00022640"/>
    </source>
</evidence>
<dbReference type="InterPro" id="IPR022796">
    <property type="entry name" value="Chloroa_b-bind"/>
</dbReference>
<dbReference type="PANTHER" id="PTHR21649">
    <property type="entry name" value="CHLOROPHYLL A/B BINDING PROTEIN"/>
    <property type="match status" value="1"/>
</dbReference>
<keyword evidence="12" id="KW-1133">Transmembrane helix</keyword>
<feature type="binding site" evidence="15">
    <location>
        <position position="215"/>
    </location>
    <ligand>
        <name>chlorophyll a</name>
        <dbReference type="ChEBI" id="CHEBI:58416"/>
        <label>1</label>
    </ligand>
</feature>
<comment type="caution">
    <text evidence="17">The sequence shown here is derived from an EMBL/GenBank/DDBJ whole genome shotgun (WGS) entry which is preliminary data.</text>
</comment>
<dbReference type="EMBL" id="QPKB01000003">
    <property type="protein sequence ID" value="RWR80541.1"/>
    <property type="molecule type" value="Genomic_DNA"/>
</dbReference>
<evidence type="ECO:0000256" key="5">
    <source>
        <dbReference type="ARBA" id="ARBA00022531"/>
    </source>
</evidence>
<evidence type="ECO:0000256" key="15">
    <source>
        <dbReference type="PIRSR" id="PIRSR601344-1"/>
    </source>
</evidence>
<keyword evidence="13 16" id="KW-0157">Chromophore</keyword>
<keyword evidence="8" id="KW-0479">Metal-binding</keyword>
<dbReference type="GO" id="GO:0016168">
    <property type="term" value="F:chlorophyll binding"/>
    <property type="evidence" value="ECO:0007669"/>
    <property type="project" value="UniProtKB-KW"/>
</dbReference>
<evidence type="ECO:0000313" key="17">
    <source>
        <dbReference type="EMBL" id="RWR80541.1"/>
    </source>
</evidence>
<dbReference type="GO" id="GO:0009768">
    <property type="term" value="P:photosynthesis, light harvesting in photosystem I"/>
    <property type="evidence" value="ECO:0007669"/>
    <property type="project" value="UniProtKB-ARBA"/>
</dbReference>
<keyword evidence="9 16" id="KW-0603">Photosystem I</keyword>
<evidence type="ECO:0000256" key="11">
    <source>
        <dbReference type="ARBA" id="ARBA00022946"/>
    </source>
</evidence>
<proteinExistence type="inferred from homology"/>
<evidence type="ECO:0000256" key="3">
    <source>
        <dbReference type="ARBA" id="ARBA00022494"/>
    </source>
</evidence>
<dbReference type="GO" id="GO:0009522">
    <property type="term" value="C:photosystem I"/>
    <property type="evidence" value="ECO:0007669"/>
    <property type="project" value="UniProtKB-KW"/>
</dbReference>
<keyword evidence="16" id="KW-0604">Photosystem II</keyword>
<keyword evidence="10" id="KW-0460">Magnesium</keyword>
<dbReference type="FunFam" id="1.10.3460.10:FF:000002">
    <property type="entry name" value="Chlorophyll a-b binding protein, chloroplastic"/>
    <property type="match status" value="1"/>
</dbReference>
<dbReference type="InterPro" id="IPR001344">
    <property type="entry name" value="Chloro_AB-bd_pln"/>
</dbReference>
<dbReference type="GO" id="GO:0009535">
    <property type="term" value="C:chloroplast thylakoid membrane"/>
    <property type="evidence" value="ECO:0007669"/>
    <property type="project" value="UniProtKB-SubCell"/>
</dbReference>
<evidence type="ECO:0000256" key="10">
    <source>
        <dbReference type="ARBA" id="ARBA00022842"/>
    </source>
</evidence>
<evidence type="ECO:0000256" key="7">
    <source>
        <dbReference type="ARBA" id="ARBA00022692"/>
    </source>
</evidence>
<evidence type="ECO:0000256" key="9">
    <source>
        <dbReference type="ARBA" id="ARBA00022836"/>
    </source>
</evidence>
<keyword evidence="3 15" id="KW-0148">Chlorophyll</keyword>
<keyword evidence="14" id="KW-0472">Membrane</keyword>
<evidence type="ECO:0000256" key="1">
    <source>
        <dbReference type="ARBA" id="ARBA00004454"/>
    </source>
</evidence>
<keyword evidence="6 16" id="KW-0934">Plastid</keyword>
<feature type="binding site" evidence="15">
    <location>
        <position position="101"/>
    </location>
    <ligand>
        <name>chlorophyll a</name>
        <dbReference type="ChEBI" id="CHEBI:58416"/>
        <label>1</label>
    </ligand>
</feature>
<accession>A0A3S3Q884</accession>
<organism evidence="17 19">
    <name type="scientific">Cinnamomum micranthum f. kanehirae</name>
    <dbReference type="NCBI Taxonomy" id="337451"/>
    <lineage>
        <taxon>Eukaryota</taxon>
        <taxon>Viridiplantae</taxon>
        <taxon>Streptophyta</taxon>
        <taxon>Embryophyta</taxon>
        <taxon>Tracheophyta</taxon>
        <taxon>Spermatophyta</taxon>
        <taxon>Magnoliopsida</taxon>
        <taxon>Magnoliidae</taxon>
        <taxon>Laurales</taxon>
        <taxon>Lauraceae</taxon>
        <taxon>Cinnamomum</taxon>
    </lineage>
</organism>
<comment type="function">
    <text evidence="16">The light-harvesting complex (LHC) functions as a light receptor, it captures and delivers excitation energy to photosystems with which it is closely associated.</text>
</comment>
<dbReference type="STRING" id="337451.A0A3S3Q884"/>
<keyword evidence="5 16" id="KW-0602">Photosynthesis</keyword>
<keyword evidence="19" id="KW-1185">Reference proteome</keyword>
<dbReference type="Proteomes" id="UP000283530">
    <property type="component" value="Unassembled WGS sequence"/>
</dbReference>
<keyword evidence="11" id="KW-0809">Transit peptide</keyword>
<comment type="subcellular location">
    <subcellularLocation>
        <location evidence="1">Plastid</location>
        <location evidence="1">Chloroplast thylakoid membrane</location>
        <topology evidence="1">Multi-pass membrane protein</topology>
    </subcellularLocation>
</comment>
<dbReference type="GO" id="GO:0009523">
    <property type="term" value="C:photosystem II"/>
    <property type="evidence" value="ECO:0007669"/>
    <property type="project" value="UniProtKB-KW"/>
</dbReference>
<feature type="binding site" evidence="15">
    <location>
        <position position="209"/>
    </location>
    <ligand>
        <name>chlorophyll a</name>
        <dbReference type="ChEBI" id="CHEBI:58416"/>
        <label>1</label>
    </ligand>
</feature>
<evidence type="ECO:0000256" key="14">
    <source>
        <dbReference type="ARBA" id="ARBA00023136"/>
    </source>
</evidence>
<dbReference type="OrthoDB" id="423598at2759"/>
<gene>
    <name evidence="17" type="ORF">CKAN_00918400</name>
    <name evidence="18" type="ORF">CKAN_01842000</name>
</gene>
<evidence type="ECO:0000256" key="12">
    <source>
        <dbReference type="ARBA" id="ARBA00022989"/>
    </source>
</evidence>
<dbReference type="EMBL" id="QPKB01000007">
    <property type="protein sequence ID" value="RWR89366.1"/>
    <property type="molecule type" value="Genomic_DNA"/>
</dbReference>
<dbReference type="GO" id="GO:0046872">
    <property type="term" value="F:metal ion binding"/>
    <property type="evidence" value="ECO:0007669"/>
    <property type="project" value="UniProtKB-KW"/>
</dbReference>
<dbReference type="Pfam" id="PF00504">
    <property type="entry name" value="Chloroa_b-bind"/>
    <property type="match status" value="1"/>
</dbReference>
<comment type="similarity">
    <text evidence="2 16">Belongs to the light-harvesting chlorophyll a/b-binding (LHC) protein family.</text>
</comment>
<keyword evidence="16" id="KW-0793">Thylakoid</keyword>
<keyword evidence="4 16" id="KW-0150">Chloroplast</keyword>
<evidence type="ECO:0000256" key="8">
    <source>
        <dbReference type="ARBA" id="ARBA00022723"/>
    </source>
</evidence>
<name>A0A3S3Q884_9MAGN</name>
<reference evidence="17 19" key="1">
    <citation type="journal article" date="2019" name="Nat. Plants">
        <title>Stout camphor tree genome fills gaps in understanding of flowering plant genome evolution.</title>
        <authorList>
            <person name="Chaw S.M."/>
            <person name="Liu Y.C."/>
            <person name="Wu Y.W."/>
            <person name="Wang H.Y."/>
            <person name="Lin C.I."/>
            <person name="Wu C.S."/>
            <person name="Ke H.M."/>
            <person name="Chang L.Y."/>
            <person name="Hsu C.Y."/>
            <person name="Yang H.T."/>
            <person name="Sudianto E."/>
            <person name="Hsu M.H."/>
            <person name="Wu K.P."/>
            <person name="Wang L.N."/>
            <person name="Leebens-Mack J.H."/>
            <person name="Tsai I.J."/>
        </authorList>
    </citation>
    <scope>NUCLEOTIDE SEQUENCE [LARGE SCALE GENOMIC DNA]</scope>
    <source>
        <strain evidence="19">cv. Chaw 1501</strain>
        <tissue evidence="17">Young leaves</tissue>
    </source>
</reference>